<proteinExistence type="inferred from homology"/>
<dbReference type="Gene3D" id="1.20.120.1320">
    <property type="entry name" value="Aspartokinase, catalytic domain"/>
    <property type="match status" value="1"/>
</dbReference>
<dbReference type="Gene3D" id="3.40.1160.10">
    <property type="entry name" value="Acetylglutamate kinase-like"/>
    <property type="match status" value="1"/>
</dbReference>
<gene>
    <name evidence="11" type="ORF">GCM10023331_27470</name>
</gene>
<reference evidence="12" key="1">
    <citation type="journal article" date="2019" name="Int. J. Syst. Evol. Microbiol.">
        <title>The Global Catalogue of Microorganisms (GCM) 10K type strain sequencing project: providing services to taxonomists for standard genome sequencing and annotation.</title>
        <authorList>
            <consortium name="The Broad Institute Genomics Platform"/>
            <consortium name="The Broad Institute Genome Sequencing Center for Infectious Disease"/>
            <person name="Wu L."/>
            <person name="Ma J."/>
        </authorList>
    </citation>
    <scope>NUCLEOTIDE SEQUENCE [LARGE SCALE GENOMIC DNA]</scope>
    <source>
        <strain evidence="12">JCM 18326</strain>
    </source>
</reference>
<keyword evidence="12" id="KW-1185">Reference proteome</keyword>
<evidence type="ECO:0000259" key="10">
    <source>
        <dbReference type="Pfam" id="PF00696"/>
    </source>
</evidence>
<dbReference type="InterPro" id="IPR001341">
    <property type="entry name" value="Asp_kinase"/>
</dbReference>
<keyword evidence="5 8" id="KW-0418">Kinase</keyword>
<dbReference type="EC" id="2.7.2.4" evidence="8"/>
<comment type="pathway">
    <text evidence="9">Amino-acid biosynthesis; L-methionine biosynthesis via de novo pathway; L-homoserine from L-aspartate: step 1/3.</text>
</comment>
<keyword evidence="6" id="KW-0067">ATP-binding</keyword>
<evidence type="ECO:0000256" key="1">
    <source>
        <dbReference type="ARBA" id="ARBA00004766"/>
    </source>
</evidence>
<organism evidence="11 12">
    <name type="scientific">Algivirga pacifica</name>
    <dbReference type="NCBI Taxonomy" id="1162670"/>
    <lineage>
        <taxon>Bacteria</taxon>
        <taxon>Pseudomonadati</taxon>
        <taxon>Bacteroidota</taxon>
        <taxon>Cytophagia</taxon>
        <taxon>Cytophagales</taxon>
        <taxon>Flammeovirgaceae</taxon>
        <taxon>Algivirga</taxon>
    </lineage>
</organism>
<dbReference type="InterPro" id="IPR001048">
    <property type="entry name" value="Asp/Glu/Uridylate_kinase"/>
</dbReference>
<keyword evidence="4" id="KW-0547">Nucleotide-binding</keyword>
<dbReference type="RefSeq" id="WP_345372733.1">
    <property type="nucleotide sequence ID" value="NZ_BAABJX010000042.1"/>
</dbReference>
<protein>
    <recommendedName>
        <fullName evidence="8">Aspartokinase</fullName>
        <ecNumber evidence="8">2.7.2.4</ecNumber>
    </recommendedName>
</protein>
<comment type="caution">
    <text evidence="11">The sequence shown here is derived from an EMBL/GenBank/DDBJ whole genome shotgun (WGS) entry which is preliminary data.</text>
</comment>
<comment type="pathway">
    <text evidence="9">Amino-acid biosynthesis; L-threonine biosynthesis; L-threonine from L-aspartate: step 1/5.</text>
</comment>
<dbReference type="SUPFAM" id="SSF55021">
    <property type="entry name" value="ACT-like"/>
    <property type="match status" value="1"/>
</dbReference>
<dbReference type="PANTHER" id="PTHR21499">
    <property type="entry name" value="ASPARTATE KINASE"/>
    <property type="match status" value="1"/>
</dbReference>
<feature type="domain" description="Aspartate/glutamate/uridylate kinase" evidence="10">
    <location>
        <begin position="3"/>
        <end position="278"/>
    </location>
</feature>
<evidence type="ECO:0000256" key="6">
    <source>
        <dbReference type="ARBA" id="ARBA00022840"/>
    </source>
</evidence>
<accession>A0ABP9DFS0</accession>
<evidence type="ECO:0000313" key="11">
    <source>
        <dbReference type="EMBL" id="GAA4840974.1"/>
    </source>
</evidence>
<evidence type="ECO:0000256" key="2">
    <source>
        <dbReference type="ARBA" id="ARBA00010122"/>
    </source>
</evidence>
<evidence type="ECO:0000256" key="3">
    <source>
        <dbReference type="ARBA" id="ARBA00022679"/>
    </source>
</evidence>
<evidence type="ECO:0000313" key="12">
    <source>
        <dbReference type="Proteomes" id="UP001500298"/>
    </source>
</evidence>
<sequence length="424" mass="48440">MKIFKFGGASIKDPEAVRNVRRVINDFSDKKELLVVVSAMGKTTNKLEEILSAQQKGGDYATPMEELKAFHMDIANALFENKEATIFKRIEKIFYLLEQNLIATYEDADEHYDQIVSFGELLSSHIIAAYLNQENIPTQFIDARIYIQTNENWREGQVDLDWSEKMVKAELPPILENHVIITQGFIGGTISNKTTTLGREGSDYSAAIFGYCLDAEDVTIWKDVPGIMNADPKRVPEAILFDQLSYKFAAEMTYYGASVIHPKTIRPLAVKQIPLKVKSFIKPEDQGTIIGNFKSHTTQPAIIFKKKQSLITFEEKDFLNVNRANIASIFNELARHHVNINLMRNSALSIQICTDTRPVKFERVIHVLQDHFNITVEDGMELVTLRNYNEETIRQARLDSDEIMMEQKAEQNFQIVRRAVVLED</sequence>
<dbReference type="NCBIfam" id="TIGR00657">
    <property type="entry name" value="asp_kinases"/>
    <property type="match status" value="1"/>
</dbReference>
<dbReference type="InterPro" id="IPR005260">
    <property type="entry name" value="Asp_kin_monofn"/>
</dbReference>
<dbReference type="Pfam" id="PF00696">
    <property type="entry name" value="AA_kinase"/>
    <property type="match status" value="1"/>
</dbReference>
<keyword evidence="3 8" id="KW-0808">Transferase</keyword>
<evidence type="ECO:0000256" key="8">
    <source>
        <dbReference type="RuleBase" id="RU003448"/>
    </source>
</evidence>
<dbReference type="SUPFAM" id="SSF53633">
    <property type="entry name" value="Carbamate kinase-like"/>
    <property type="match status" value="1"/>
</dbReference>
<comment type="pathway">
    <text evidence="1 9">Amino-acid biosynthesis; L-lysine biosynthesis via DAP pathway; (S)-tetrahydrodipicolinate from L-aspartate: step 1/4.</text>
</comment>
<dbReference type="GO" id="GO:0016301">
    <property type="term" value="F:kinase activity"/>
    <property type="evidence" value="ECO:0007669"/>
    <property type="project" value="UniProtKB-KW"/>
</dbReference>
<evidence type="ECO:0000256" key="5">
    <source>
        <dbReference type="ARBA" id="ARBA00022777"/>
    </source>
</evidence>
<dbReference type="InterPro" id="IPR042199">
    <property type="entry name" value="AsparK_Bifunc_asparK/hSer_DH"/>
</dbReference>
<evidence type="ECO:0000256" key="4">
    <source>
        <dbReference type="ARBA" id="ARBA00022741"/>
    </source>
</evidence>
<dbReference type="EMBL" id="BAABJX010000042">
    <property type="protein sequence ID" value="GAA4840974.1"/>
    <property type="molecule type" value="Genomic_DNA"/>
</dbReference>
<name>A0ABP9DFS0_9BACT</name>
<dbReference type="PIRSF" id="PIRSF000726">
    <property type="entry name" value="Asp_kin"/>
    <property type="match status" value="1"/>
</dbReference>
<comment type="catalytic activity">
    <reaction evidence="7 8">
        <text>L-aspartate + ATP = 4-phospho-L-aspartate + ADP</text>
        <dbReference type="Rhea" id="RHEA:23776"/>
        <dbReference type="ChEBI" id="CHEBI:29991"/>
        <dbReference type="ChEBI" id="CHEBI:30616"/>
        <dbReference type="ChEBI" id="CHEBI:57535"/>
        <dbReference type="ChEBI" id="CHEBI:456216"/>
        <dbReference type="EC" id="2.7.2.4"/>
    </reaction>
</comment>
<evidence type="ECO:0000256" key="9">
    <source>
        <dbReference type="RuleBase" id="RU004249"/>
    </source>
</evidence>
<dbReference type="PANTHER" id="PTHR21499:SF59">
    <property type="entry name" value="ASPARTOKINASE"/>
    <property type="match status" value="1"/>
</dbReference>
<dbReference type="Proteomes" id="UP001500298">
    <property type="component" value="Unassembled WGS sequence"/>
</dbReference>
<comment type="similarity">
    <text evidence="2 8">Belongs to the aspartokinase family.</text>
</comment>
<keyword evidence="9" id="KW-0028">Amino-acid biosynthesis</keyword>
<dbReference type="InterPro" id="IPR045865">
    <property type="entry name" value="ACT-like_dom_sf"/>
</dbReference>
<dbReference type="InterPro" id="IPR036393">
    <property type="entry name" value="AceGlu_kinase-like_sf"/>
</dbReference>
<evidence type="ECO:0000256" key="7">
    <source>
        <dbReference type="ARBA" id="ARBA00047872"/>
    </source>
</evidence>